<reference evidence="1 2" key="1">
    <citation type="journal article" date="2016" name="Nat. Commun.">
        <title>Thousands of microbial genomes shed light on interconnected biogeochemical processes in an aquifer system.</title>
        <authorList>
            <person name="Anantharaman K."/>
            <person name="Brown C.T."/>
            <person name="Hug L.A."/>
            <person name="Sharon I."/>
            <person name="Castelle C.J."/>
            <person name="Probst A.J."/>
            <person name="Thomas B.C."/>
            <person name="Singh A."/>
            <person name="Wilkins M.J."/>
            <person name="Karaoz U."/>
            <person name="Brodie E.L."/>
            <person name="Williams K.H."/>
            <person name="Hubbard S.S."/>
            <person name="Banfield J.F."/>
        </authorList>
    </citation>
    <scope>NUCLEOTIDE SEQUENCE [LARGE SCALE GENOMIC DNA]</scope>
</reference>
<accession>A0A1F5FJ99</accession>
<evidence type="ECO:0000313" key="1">
    <source>
        <dbReference type="EMBL" id="OGD79696.1"/>
    </source>
</evidence>
<protein>
    <submittedName>
        <fullName evidence="1">Uncharacterized protein</fullName>
    </submittedName>
</protein>
<evidence type="ECO:0000313" key="2">
    <source>
        <dbReference type="Proteomes" id="UP000177187"/>
    </source>
</evidence>
<organism evidence="1 2">
    <name type="scientific">Candidatus Coatesbacteria bacterium RBG_13_66_14</name>
    <dbReference type="NCBI Taxonomy" id="1817816"/>
    <lineage>
        <taxon>Bacteria</taxon>
        <taxon>Candidatus Coatesiibacteriota</taxon>
    </lineage>
</organism>
<comment type="caution">
    <text evidence="1">The sequence shown here is derived from an EMBL/GenBank/DDBJ whole genome shotgun (WGS) entry which is preliminary data.</text>
</comment>
<gene>
    <name evidence="1" type="ORF">A2Y64_01130</name>
</gene>
<dbReference type="AlphaFoldDB" id="A0A1F5FJ99"/>
<dbReference type="Proteomes" id="UP000177187">
    <property type="component" value="Unassembled WGS sequence"/>
</dbReference>
<name>A0A1F5FJ99_9BACT</name>
<dbReference type="EMBL" id="MFAF01000003">
    <property type="protein sequence ID" value="OGD79696.1"/>
    <property type="molecule type" value="Genomic_DNA"/>
</dbReference>
<proteinExistence type="predicted"/>
<sequence>MAREEDTGVEPGLNIDFSGGKSLNRIGSALSYTYPLADVFTYRLTLNQSVQNEPQAERESDSRALRFDLFYKPVDTTRIGCYYEETYYDSNLVIQEQYQKSKSQRAGTNATITFSDAFSADMDAYFTTSDTQEGTYDWDFVFREYFYSSLSANTDFRFDYRMTENTRLSLDLTGSREVRNYPVQPALNSEYYVGGINTNLTGNYAPWEGSTVELRYLFNGILYRDINLIERNQDTLNNTLSLITNYETPFDVKGILTLDLVHGTTTYLEKEVYLQKYFFWIYPELDPIPGSRIRAPWWPLYDILSRGINWKLQLNWDSPREDHLHWTLSQDTLNRRYYDDEGELPPERFAIADSVLTNIKNTMTTDAQLDLGESFILKLQHKITHDDFTYPISTDKDTISLYNDVSSSIKWKLSNAVSFTGNLNIGFDRTFGGISSSLPRSNEIKLSFGSEVKLIEGLRVGLTYTLSRNNRRTDDFDSGSDTLTRELVIEPVFSVSEYWGLDFSGSFRESVTFPVGESSGSMGLKNDWRINTRLNIYPTETLAFEVSYRLNSHTSTYTYLETINTDHAWGFSFSYNIALNLVIHVDADYHIYEFDPERDSFNVGLMIKTTL</sequence>
<dbReference type="SUPFAM" id="SSF56935">
    <property type="entry name" value="Porins"/>
    <property type="match status" value="2"/>
</dbReference>